<proteinExistence type="predicted"/>
<sequence length="334" mass="37344">MRVVILGGTGTISTSIVRLLLRQGHDVTCYNRGKSGKPLPDGVRVIHGDRGERETFERVMQQERFDAAIDMISFGPEDAQSSLRAFRGVKHFIQCSTVCTYGVDYDWLPVTEDHPLRPTTGYGRGKAEADAVLMEAFYREGFPVTILKPSTTYSPQNGILRQVAWDFGWIDRIRKGKPLLVCGDGKALHSFLHADDAAKAFAGVLGQARCIGQTYNVVPRGFTTWEQHHKLAMKVLGREVELVGVSLETLKSIHADRFGICDEIFAHNVIYSPEKLMRDVPEFVPTVSLEEGMRQAFAVMEAEERIPNSDDETWEDEIIEAQRSAFAKLAVKQA</sequence>
<dbReference type="Gene3D" id="3.40.50.720">
    <property type="entry name" value="NAD(P)-binding Rossmann-like Domain"/>
    <property type="match status" value="1"/>
</dbReference>
<accession>A0A6C0G538</accession>
<feature type="domain" description="NAD-dependent epimerase/dehydratase" evidence="1">
    <location>
        <begin position="3"/>
        <end position="217"/>
    </location>
</feature>
<evidence type="ECO:0000313" key="2">
    <source>
        <dbReference type="EMBL" id="QHT63121.1"/>
    </source>
</evidence>
<gene>
    <name evidence="2" type="ORF">GXP70_26230</name>
</gene>
<organism evidence="2 3">
    <name type="scientific">Paenibacillus lycopersici</name>
    <dbReference type="NCBI Taxonomy" id="2704462"/>
    <lineage>
        <taxon>Bacteria</taxon>
        <taxon>Bacillati</taxon>
        <taxon>Bacillota</taxon>
        <taxon>Bacilli</taxon>
        <taxon>Bacillales</taxon>
        <taxon>Paenibacillaceae</taxon>
        <taxon>Paenibacillus</taxon>
    </lineage>
</organism>
<dbReference type="RefSeq" id="WP_162359551.1">
    <property type="nucleotide sequence ID" value="NZ_CP048209.1"/>
</dbReference>
<dbReference type="AlphaFoldDB" id="A0A6C0G538"/>
<dbReference type="Pfam" id="PF01370">
    <property type="entry name" value="Epimerase"/>
    <property type="match status" value="1"/>
</dbReference>
<dbReference type="EMBL" id="CP048209">
    <property type="protein sequence ID" value="QHT63121.1"/>
    <property type="molecule type" value="Genomic_DNA"/>
</dbReference>
<evidence type="ECO:0000313" key="3">
    <source>
        <dbReference type="Proteomes" id="UP000476064"/>
    </source>
</evidence>
<evidence type="ECO:0000259" key="1">
    <source>
        <dbReference type="Pfam" id="PF01370"/>
    </source>
</evidence>
<dbReference type="PANTHER" id="PTHR43245">
    <property type="entry name" value="BIFUNCTIONAL POLYMYXIN RESISTANCE PROTEIN ARNA"/>
    <property type="match status" value="1"/>
</dbReference>
<dbReference type="Proteomes" id="UP000476064">
    <property type="component" value="Chromosome"/>
</dbReference>
<reference evidence="2 3" key="1">
    <citation type="submission" date="2020-01" db="EMBL/GenBank/DDBJ databases">
        <title>Paenibacillus sp. nov., isolated from tomato rhizosphere.</title>
        <authorList>
            <person name="Weon H.-Y."/>
            <person name="Lee S.A."/>
        </authorList>
    </citation>
    <scope>NUCLEOTIDE SEQUENCE [LARGE SCALE GENOMIC DNA]</scope>
    <source>
        <strain evidence="2 3">12200R-189</strain>
    </source>
</reference>
<dbReference type="KEGG" id="plyc:GXP70_26230"/>
<dbReference type="SUPFAM" id="SSF51735">
    <property type="entry name" value="NAD(P)-binding Rossmann-fold domains"/>
    <property type="match status" value="1"/>
</dbReference>
<keyword evidence="3" id="KW-1185">Reference proteome</keyword>
<name>A0A6C0G538_9BACL</name>
<dbReference type="InterPro" id="IPR001509">
    <property type="entry name" value="Epimerase_deHydtase"/>
</dbReference>
<dbReference type="InterPro" id="IPR050177">
    <property type="entry name" value="Lipid_A_modif_metabolic_enz"/>
</dbReference>
<protein>
    <submittedName>
        <fullName evidence="2">NAD-dependent epimerase/dehydratase family protein</fullName>
    </submittedName>
</protein>
<dbReference type="InterPro" id="IPR036291">
    <property type="entry name" value="NAD(P)-bd_dom_sf"/>
</dbReference>